<keyword evidence="2" id="KW-0808">Transferase</keyword>
<dbReference type="SUPFAM" id="SSF55729">
    <property type="entry name" value="Acyl-CoA N-acyltransferases (Nat)"/>
    <property type="match status" value="1"/>
</dbReference>
<keyword evidence="3" id="KW-1185">Reference proteome</keyword>
<gene>
    <name evidence="2" type="ORF">ACFSGJ_12050</name>
</gene>
<proteinExistence type="predicted"/>
<keyword evidence="2" id="KW-0012">Acyltransferase</keyword>
<evidence type="ECO:0000313" key="3">
    <source>
        <dbReference type="Proteomes" id="UP001597353"/>
    </source>
</evidence>
<protein>
    <submittedName>
        <fullName evidence="2">GNAT family N-acetyltransferase</fullName>
        <ecNumber evidence="2">2.3.-.-</ecNumber>
    </submittedName>
</protein>
<dbReference type="EC" id="2.3.-.-" evidence="2"/>
<feature type="domain" description="N-acetyltransferase" evidence="1">
    <location>
        <begin position="12"/>
        <end position="148"/>
    </location>
</feature>
<dbReference type="EMBL" id="JBHUGH010000009">
    <property type="protein sequence ID" value="MFD1912944.1"/>
    <property type="molecule type" value="Genomic_DNA"/>
</dbReference>
<comment type="caution">
    <text evidence="2">The sequence shown here is derived from an EMBL/GenBank/DDBJ whole genome shotgun (WGS) entry which is preliminary data.</text>
</comment>
<dbReference type="Pfam" id="PF13302">
    <property type="entry name" value="Acetyltransf_3"/>
    <property type="match status" value="1"/>
</dbReference>
<evidence type="ECO:0000259" key="1">
    <source>
        <dbReference type="Pfam" id="PF13302"/>
    </source>
</evidence>
<dbReference type="GO" id="GO:0016746">
    <property type="term" value="F:acyltransferase activity"/>
    <property type="evidence" value="ECO:0007669"/>
    <property type="project" value="UniProtKB-KW"/>
</dbReference>
<reference evidence="3" key="1">
    <citation type="journal article" date="2019" name="Int. J. Syst. Evol. Microbiol.">
        <title>The Global Catalogue of Microorganisms (GCM) 10K type strain sequencing project: providing services to taxonomists for standard genome sequencing and annotation.</title>
        <authorList>
            <consortium name="The Broad Institute Genomics Platform"/>
            <consortium name="The Broad Institute Genome Sequencing Center for Infectious Disease"/>
            <person name="Wu L."/>
            <person name="Ma J."/>
        </authorList>
    </citation>
    <scope>NUCLEOTIDE SEQUENCE [LARGE SCALE GENOMIC DNA]</scope>
    <source>
        <strain evidence="3">CGMCC 4.7242</strain>
    </source>
</reference>
<accession>A0ABW4S5T2</accession>
<dbReference type="Proteomes" id="UP001597353">
    <property type="component" value="Unassembled WGS sequence"/>
</dbReference>
<dbReference type="Gene3D" id="3.40.630.30">
    <property type="match status" value="1"/>
</dbReference>
<name>A0ABW4S5T2_9RHOB</name>
<organism evidence="2 3">
    <name type="scientific">Halodurantibacterium flavum</name>
    <dbReference type="NCBI Taxonomy" id="1382802"/>
    <lineage>
        <taxon>Bacteria</taxon>
        <taxon>Pseudomonadati</taxon>
        <taxon>Pseudomonadota</taxon>
        <taxon>Alphaproteobacteria</taxon>
        <taxon>Rhodobacterales</taxon>
        <taxon>Paracoccaceae</taxon>
        <taxon>Halodurantibacterium</taxon>
    </lineage>
</organism>
<dbReference type="RefSeq" id="WP_390261964.1">
    <property type="nucleotide sequence ID" value="NZ_JBHUGH010000009.1"/>
</dbReference>
<dbReference type="InterPro" id="IPR016181">
    <property type="entry name" value="Acyl_CoA_acyltransferase"/>
</dbReference>
<dbReference type="InterPro" id="IPR000182">
    <property type="entry name" value="GNAT_dom"/>
</dbReference>
<evidence type="ECO:0000313" key="2">
    <source>
        <dbReference type="EMBL" id="MFD1912944.1"/>
    </source>
</evidence>
<sequence>MRHDLSWPRGPRLSFRPVRPGDAAYICGLRNDPAINRHLSGPAGSEGAQRDWIVAYQAREARGQEYYFILCHAEGGAPCGTVRIYGIEGSRFTWGSWILDAAKPPRAALETAILLYDFAFDTLGLTEARFDVRRENLHTLAFHDRFGAARLGEDGADIYFRLSAEDYAKLRPGLAAALCPDEAA</sequence>